<evidence type="ECO:0000313" key="2">
    <source>
        <dbReference type="EMBL" id="KAF0691827.1"/>
    </source>
</evidence>
<gene>
    <name evidence="3" type="primary">Aste57867_17016</name>
    <name evidence="2" type="ORF">As57867_016958</name>
    <name evidence="3" type="ORF">ASTE57867_17016</name>
</gene>
<organism evidence="3 4">
    <name type="scientific">Aphanomyces stellatus</name>
    <dbReference type="NCBI Taxonomy" id="120398"/>
    <lineage>
        <taxon>Eukaryota</taxon>
        <taxon>Sar</taxon>
        <taxon>Stramenopiles</taxon>
        <taxon>Oomycota</taxon>
        <taxon>Saprolegniomycetes</taxon>
        <taxon>Saprolegniales</taxon>
        <taxon>Verrucalvaceae</taxon>
        <taxon>Aphanomyces</taxon>
    </lineage>
</organism>
<dbReference type="PANTHER" id="PTHR13383:SF11">
    <property type="entry name" value="RIBONUCLEASE H2 SUBUNIT B"/>
    <property type="match status" value="1"/>
</dbReference>
<reference evidence="3 4" key="1">
    <citation type="submission" date="2019-03" db="EMBL/GenBank/DDBJ databases">
        <authorList>
            <person name="Gaulin E."/>
            <person name="Dumas B."/>
        </authorList>
    </citation>
    <scope>NUCLEOTIDE SEQUENCE [LARGE SCALE GENOMIC DNA]</scope>
    <source>
        <strain evidence="3">CBS 568.67</strain>
    </source>
</reference>
<dbReference type="EMBL" id="CAADRA010006040">
    <property type="protein sequence ID" value="VFT93777.1"/>
    <property type="molecule type" value="Genomic_DNA"/>
</dbReference>
<keyword evidence="4" id="KW-1185">Reference proteome</keyword>
<feature type="compositionally biased region" description="Low complexity" evidence="1">
    <location>
        <begin position="200"/>
        <end position="211"/>
    </location>
</feature>
<dbReference type="EMBL" id="VJMH01006019">
    <property type="protein sequence ID" value="KAF0691827.1"/>
    <property type="molecule type" value="Genomic_DNA"/>
</dbReference>
<evidence type="ECO:0000313" key="3">
    <source>
        <dbReference type="EMBL" id="VFT93777.1"/>
    </source>
</evidence>
<evidence type="ECO:0000256" key="1">
    <source>
        <dbReference type="SAM" id="MobiDB-lite"/>
    </source>
</evidence>
<sequence length="319" mass="34918">MAASKSRIVLLADPKKEWRDAKLCRFVREAQENPVLTFVKWNHTGVAPRWLAIAGDRLCEVQRINDNRSLFAPGNIVVQDGSLMVVTPMDPLFVLLGQLATWTRNTQFCDLHDVMESSSVKMANRVTRWHADAISRVCDVEGADDLDTMRVRANESKITSWLQTKVARIMDVAAADAAAAPGDQQAFTGAFQRPPEAGQAAASTSTAVTVTPESIEDDTHKARQAAITMLTEYVDSVWIDLLVKSYGLSPSEWYKEKPSDKVAKIGDDIKAKYDVRQSTTATPAKRPAPASSSKASSASKKKPVDTSGMKSIASFFGKK</sequence>
<dbReference type="GO" id="GO:0006401">
    <property type="term" value="P:RNA catabolic process"/>
    <property type="evidence" value="ECO:0007669"/>
    <property type="project" value="TreeGrafter"/>
</dbReference>
<accession>A0A485LA68</accession>
<protein>
    <submittedName>
        <fullName evidence="3">Aste57867_17016 protein</fullName>
    </submittedName>
</protein>
<dbReference type="Proteomes" id="UP000332933">
    <property type="component" value="Unassembled WGS sequence"/>
</dbReference>
<dbReference type="Gene3D" id="1.10.20.120">
    <property type="match status" value="1"/>
</dbReference>
<dbReference type="AlphaFoldDB" id="A0A485LA68"/>
<dbReference type="InterPro" id="IPR040456">
    <property type="entry name" value="RNase_H2_suB"/>
</dbReference>
<feature type="compositionally biased region" description="Low complexity" evidence="1">
    <location>
        <begin position="278"/>
        <end position="298"/>
    </location>
</feature>
<feature type="region of interest" description="Disordered" evidence="1">
    <location>
        <begin position="188"/>
        <end position="216"/>
    </location>
</feature>
<reference evidence="2" key="2">
    <citation type="submission" date="2019-06" db="EMBL/GenBank/DDBJ databases">
        <title>Genomics analysis of Aphanomyces spp. identifies a new class of oomycete effector associated with host adaptation.</title>
        <authorList>
            <person name="Gaulin E."/>
        </authorList>
    </citation>
    <scope>NUCLEOTIDE SEQUENCE</scope>
    <source>
        <strain evidence="2">CBS 578.67</strain>
    </source>
</reference>
<feature type="region of interest" description="Disordered" evidence="1">
    <location>
        <begin position="274"/>
        <end position="319"/>
    </location>
</feature>
<evidence type="ECO:0000313" key="4">
    <source>
        <dbReference type="Proteomes" id="UP000332933"/>
    </source>
</evidence>
<dbReference type="PANTHER" id="PTHR13383">
    <property type="entry name" value="RIBONUCLEASE H2 SUBUNIT B"/>
    <property type="match status" value="1"/>
</dbReference>
<proteinExistence type="predicted"/>
<dbReference type="GO" id="GO:0032299">
    <property type="term" value="C:ribonuclease H2 complex"/>
    <property type="evidence" value="ECO:0007669"/>
    <property type="project" value="InterPro"/>
</dbReference>
<name>A0A485LA68_9STRA</name>
<dbReference type="OrthoDB" id="29098at2759"/>
<dbReference type="GO" id="GO:0005654">
    <property type="term" value="C:nucleoplasm"/>
    <property type="evidence" value="ECO:0007669"/>
    <property type="project" value="TreeGrafter"/>
</dbReference>